<dbReference type="OrthoDB" id="3797732at2759"/>
<keyword evidence="4" id="KW-1185">Reference proteome</keyword>
<reference evidence="3" key="1">
    <citation type="journal article" date="2020" name="Stud. Mycol.">
        <title>101 Dothideomycetes genomes: a test case for predicting lifestyles and emergence of pathogens.</title>
        <authorList>
            <person name="Haridas S."/>
            <person name="Albert R."/>
            <person name="Binder M."/>
            <person name="Bloem J."/>
            <person name="Labutti K."/>
            <person name="Salamov A."/>
            <person name="Andreopoulos B."/>
            <person name="Baker S."/>
            <person name="Barry K."/>
            <person name="Bills G."/>
            <person name="Bluhm B."/>
            <person name="Cannon C."/>
            <person name="Castanera R."/>
            <person name="Culley D."/>
            <person name="Daum C."/>
            <person name="Ezra D."/>
            <person name="Gonzalez J."/>
            <person name="Henrissat B."/>
            <person name="Kuo A."/>
            <person name="Liang C."/>
            <person name="Lipzen A."/>
            <person name="Lutzoni F."/>
            <person name="Magnuson J."/>
            <person name="Mondo S."/>
            <person name="Nolan M."/>
            <person name="Ohm R."/>
            <person name="Pangilinan J."/>
            <person name="Park H.-J."/>
            <person name="Ramirez L."/>
            <person name="Alfaro M."/>
            <person name="Sun H."/>
            <person name="Tritt A."/>
            <person name="Yoshinaga Y."/>
            <person name="Zwiers L.-H."/>
            <person name="Turgeon B."/>
            <person name="Goodwin S."/>
            <person name="Spatafora J."/>
            <person name="Crous P."/>
            <person name="Grigoriev I."/>
        </authorList>
    </citation>
    <scope>NUCLEOTIDE SEQUENCE</scope>
    <source>
        <strain evidence="3">CBS 125425</strain>
    </source>
</reference>
<feature type="compositionally biased region" description="Polar residues" evidence="1">
    <location>
        <begin position="162"/>
        <end position="172"/>
    </location>
</feature>
<feature type="transmembrane region" description="Helical" evidence="2">
    <location>
        <begin position="205"/>
        <end position="223"/>
    </location>
</feature>
<evidence type="ECO:0000256" key="2">
    <source>
        <dbReference type="SAM" id="Phobius"/>
    </source>
</evidence>
<evidence type="ECO:0000313" key="3">
    <source>
        <dbReference type="EMBL" id="KAF2735843.1"/>
    </source>
</evidence>
<keyword evidence="2" id="KW-1133">Transmembrane helix</keyword>
<dbReference type="Proteomes" id="UP000799444">
    <property type="component" value="Unassembled WGS sequence"/>
</dbReference>
<gene>
    <name evidence="3" type="ORF">EJ04DRAFT_551703</name>
</gene>
<comment type="caution">
    <text evidence="3">The sequence shown here is derived from an EMBL/GenBank/DDBJ whole genome shotgun (WGS) entry which is preliminary data.</text>
</comment>
<keyword evidence="2" id="KW-0812">Transmembrane</keyword>
<sequence length="305" mass="33126">MARLSAKSYREDSQSPVVSKRERITGIFKSRRSNEPVPESETSLLINEPLLKPGFEKVGLLPHEQQATTNQVPEQRTSLPTTLLEENNTDLSHPISASLGLGKMDANSKGVNQEELMTRESGERLAPSSSASSTKDRAGSNVASSSIEDGDSPASAHLARKPSTTTEARAKGQNFQSLNCSVQPTTTTIGSIVISNPATLSRIRLFVSILYLTVLLIFCFVGPKALILSAWRMAVVLIVYAQILRAQGYRTEDDLLIEPIYRLVTELPDLAHQIVYQAGVCIGFMWDAVLAGFQAGRNGESIGPN</sequence>
<evidence type="ECO:0000313" key="4">
    <source>
        <dbReference type="Proteomes" id="UP000799444"/>
    </source>
</evidence>
<evidence type="ECO:0000256" key="1">
    <source>
        <dbReference type="SAM" id="MobiDB-lite"/>
    </source>
</evidence>
<organism evidence="3 4">
    <name type="scientific">Polyplosphaeria fusca</name>
    <dbReference type="NCBI Taxonomy" id="682080"/>
    <lineage>
        <taxon>Eukaryota</taxon>
        <taxon>Fungi</taxon>
        <taxon>Dikarya</taxon>
        <taxon>Ascomycota</taxon>
        <taxon>Pezizomycotina</taxon>
        <taxon>Dothideomycetes</taxon>
        <taxon>Pleosporomycetidae</taxon>
        <taxon>Pleosporales</taxon>
        <taxon>Tetraplosphaeriaceae</taxon>
        <taxon>Polyplosphaeria</taxon>
    </lineage>
</organism>
<name>A0A9P4QXP8_9PLEO</name>
<feature type="compositionally biased region" description="Basic and acidic residues" evidence="1">
    <location>
        <begin position="8"/>
        <end position="24"/>
    </location>
</feature>
<dbReference type="EMBL" id="ML996131">
    <property type="protein sequence ID" value="KAF2735843.1"/>
    <property type="molecule type" value="Genomic_DNA"/>
</dbReference>
<feature type="region of interest" description="Disordered" evidence="1">
    <location>
        <begin position="1"/>
        <end position="42"/>
    </location>
</feature>
<accession>A0A9P4QXP8</accession>
<keyword evidence="2" id="KW-0472">Membrane</keyword>
<feature type="region of interest" description="Disordered" evidence="1">
    <location>
        <begin position="85"/>
        <end position="172"/>
    </location>
</feature>
<proteinExistence type="predicted"/>
<protein>
    <submittedName>
        <fullName evidence="3">Uncharacterized protein</fullName>
    </submittedName>
</protein>
<dbReference type="AlphaFoldDB" id="A0A9P4QXP8"/>